<dbReference type="InterPro" id="IPR041677">
    <property type="entry name" value="DNA2/NAM7_AAA_11"/>
</dbReference>
<dbReference type="Gene3D" id="3.40.50.300">
    <property type="entry name" value="P-loop containing nucleotide triphosphate hydrolases"/>
    <property type="match status" value="1"/>
</dbReference>
<keyword evidence="10" id="KW-0378">Hydrolase</keyword>
<evidence type="ECO:0000313" key="21">
    <source>
        <dbReference type="Proteomes" id="UP000001555"/>
    </source>
</evidence>
<evidence type="ECO:0000256" key="7">
    <source>
        <dbReference type="ARBA" id="ARBA00022722"/>
    </source>
</evidence>
<comment type="catalytic activity">
    <reaction evidence="17">
        <text>ATP + H2O = ADP + phosphate + H(+)</text>
        <dbReference type="Rhea" id="RHEA:13065"/>
        <dbReference type="ChEBI" id="CHEBI:15377"/>
        <dbReference type="ChEBI" id="CHEBI:15378"/>
        <dbReference type="ChEBI" id="CHEBI:30616"/>
        <dbReference type="ChEBI" id="CHEBI:43474"/>
        <dbReference type="ChEBI" id="CHEBI:456216"/>
        <dbReference type="EC" id="3.6.4.12"/>
    </reaction>
</comment>
<dbReference type="EnsemblMetazoa" id="ISCW014928-RA">
    <property type="protein sequence ID" value="ISCW014928-PA"/>
    <property type="gene ID" value="ISCW014928"/>
</dbReference>
<dbReference type="EMBL" id="ABJB010950900">
    <property type="status" value="NOT_ANNOTATED_CDS"/>
    <property type="molecule type" value="Genomic_DNA"/>
</dbReference>
<comment type="similarity">
    <text evidence="3">Belongs to the DNA2/NAM7 helicase family.</text>
</comment>
<dbReference type="OrthoDB" id="306218at2759"/>
<reference evidence="20" key="2">
    <citation type="submission" date="2020-05" db="UniProtKB">
        <authorList>
            <consortium name="EnsemblMetazoa"/>
        </authorList>
    </citation>
    <scope>IDENTIFICATION</scope>
    <source>
        <strain evidence="20">wikel</strain>
    </source>
</reference>
<keyword evidence="6" id="KW-0235">DNA replication</keyword>
<keyword evidence="7" id="KW-0540">Nuclease</keyword>
<dbReference type="PANTHER" id="PTHR36531:SF6">
    <property type="entry name" value="DNA REPLICATION ATP-DEPENDENT HELICASE_NUCLEASE DNA2"/>
    <property type="match status" value="1"/>
</dbReference>
<dbReference type="EMBL" id="ABJB010665185">
    <property type="status" value="NOT_ANNOTATED_CDS"/>
    <property type="molecule type" value="Genomic_DNA"/>
</dbReference>
<keyword evidence="15" id="KW-0539">Nucleus</keyword>
<evidence type="ECO:0000256" key="17">
    <source>
        <dbReference type="ARBA" id="ARBA00047995"/>
    </source>
</evidence>
<keyword evidence="21" id="KW-1185">Reference proteome</keyword>
<dbReference type="PANTHER" id="PTHR36531">
    <property type="entry name" value="CRISPR-ASSOCIATED EXONUCLEASE CAS4"/>
    <property type="match status" value="1"/>
</dbReference>
<keyword evidence="13" id="KW-0408">Iron</keyword>
<dbReference type="SUPFAM" id="SSF52540">
    <property type="entry name" value="P-loop containing nucleoside triphosphate hydrolases"/>
    <property type="match status" value="1"/>
</dbReference>
<organism evidence="20 21">
    <name type="scientific">Ixodes scapularis</name>
    <name type="common">Black-legged tick</name>
    <name type="synonym">Deer tick</name>
    <dbReference type="NCBI Taxonomy" id="6945"/>
    <lineage>
        <taxon>Eukaryota</taxon>
        <taxon>Metazoa</taxon>
        <taxon>Ecdysozoa</taxon>
        <taxon>Arthropoda</taxon>
        <taxon>Chelicerata</taxon>
        <taxon>Arachnida</taxon>
        <taxon>Acari</taxon>
        <taxon>Parasitiformes</taxon>
        <taxon>Ixodida</taxon>
        <taxon>Ixodoidea</taxon>
        <taxon>Ixodidae</taxon>
        <taxon>Ixodinae</taxon>
        <taxon>Ixodes</taxon>
    </lineage>
</organism>
<dbReference type="InterPro" id="IPR014808">
    <property type="entry name" value="DNA_replication_fac_Dna2_N"/>
</dbReference>
<keyword evidence="5" id="KW-0004">4Fe-4S</keyword>
<feature type="domain" description="DNA replication factor Dna2 N-terminal" evidence="18">
    <location>
        <begin position="10"/>
        <end position="39"/>
    </location>
</feature>
<evidence type="ECO:0000256" key="5">
    <source>
        <dbReference type="ARBA" id="ARBA00022485"/>
    </source>
</evidence>
<protein>
    <recommendedName>
        <fullName evidence="4">DNA helicase</fullName>
        <ecNumber evidence="4">3.6.4.12</ecNumber>
    </recommendedName>
</protein>
<dbReference type="InterPro" id="IPR011604">
    <property type="entry name" value="PDDEXK-like_dom_sf"/>
</dbReference>
<dbReference type="EMBL" id="ABJB010625324">
    <property type="status" value="NOT_ANNOTATED_CDS"/>
    <property type="molecule type" value="Genomic_DNA"/>
</dbReference>
<dbReference type="EMBL" id="ABJB010918539">
    <property type="status" value="NOT_ANNOTATED_CDS"/>
    <property type="molecule type" value="Genomic_DNA"/>
</dbReference>
<keyword evidence="9" id="KW-0547">Nucleotide-binding</keyword>
<keyword evidence="11" id="KW-0347">Helicase</keyword>
<evidence type="ECO:0000313" key="20">
    <source>
        <dbReference type="EnsemblMetazoa" id="ISCW014928-PA"/>
    </source>
</evidence>
<proteinExistence type="inferred from homology"/>
<evidence type="ECO:0000256" key="13">
    <source>
        <dbReference type="ARBA" id="ARBA00023004"/>
    </source>
</evidence>
<evidence type="ECO:0000259" key="19">
    <source>
        <dbReference type="Pfam" id="PF13086"/>
    </source>
</evidence>
<keyword evidence="16" id="KW-0511">Multifunctional enzyme</keyword>
<evidence type="ECO:0000256" key="10">
    <source>
        <dbReference type="ARBA" id="ARBA00022801"/>
    </source>
</evidence>
<evidence type="ECO:0000256" key="6">
    <source>
        <dbReference type="ARBA" id="ARBA00022705"/>
    </source>
</evidence>
<dbReference type="HOGENOM" id="CLU_475132_0_0_1"/>
<evidence type="ECO:0000256" key="1">
    <source>
        <dbReference type="ARBA" id="ARBA00001966"/>
    </source>
</evidence>
<evidence type="ECO:0000256" key="4">
    <source>
        <dbReference type="ARBA" id="ARBA00012551"/>
    </source>
</evidence>
<feature type="domain" description="DNA2/NAM7 helicase helicase" evidence="19">
    <location>
        <begin position="398"/>
        <end position="498"/>
    </location>
</feature>
<evidence type="ECO:0000256" key="12">
    <source>
        <dbReference type="ARBA" id="ARBA00022840"/>
    </source>
</evidence>
<evidence type="ECO:0000256" key="9">
    <source>
        <dbReference type="ARBA" id="ARBA00022741"/>
    </source>
</evidence>
<dbReference type="VEuPathDB" id="VectorBase:ISCW014928"/>
<evidence type="ECO:0000259" key="18">
    <source>
        <dbReference type="Pfam" id="PF08696"/>
    </source>
</evidence>
<dbReference type="Pfam" id="PF08696">
    <property type="entry name" value="Dna2"/>
    <property type="match status" value="1"/>
</dbReference>
<evidence type="ECO:0000256" key="11">
    <source>
        <dbReference type="ARBA" id="ARBA00022806"/>
    </source>
</evidence>
<dbReference type="InterPro" id="IPR051827">
    <property type="entry name" value="Cas4_exonuclease"/>
</dbReference>
<keyword evidence="12" id="KW-0067">ATP-binding</keyword>
<dbReference type="Proteomes" id="UP000001555">
    <property type="component" value="Unassembled WGS sequence"/>
</dbReference>
<accession>A0A1S4LJA5</accession>
<evidence type="ECO:0000256" key="8">
    <source>
        <dbReference type="ARBA" id="ARBA00022723"/>
    </source>
</evidence>
<comment type="subcellular location">
    <subcellularLocation>
        <location evidence="2">Nucleus</location>
    </subcellularLocation>
</comment>
<name>A0A1S4LJA5_IXOSC</name>
<evidence type="ECO:0000256" key="3">
    <source>
        <dbReference type="ARBA" id="ARBA00007913"/>
    </source>
</evidence>
<sequence length="574" mass="63404">MAGDRRPVAAVVTRVADIEENHWCPRLGLKGKVDASVEVALHKKPARVPLELKTGRHTFSHDHKAQFFSSSSVVLSVSSPQWDVRCIVAPSPQVVLYSLMMAERQDWDPQEGLLLYLRDGVDMRWVASPHRDRGALVQRRNELAQCLQPGAHLPPPIDSERHCPKCPHAVVCSAFRGEPVQGEERPAFVAQSVSHLSPSHRAYLLSWCRMLDEEGYHAGERDLQEHFWLDDACSRESRGLCLSDLSLVHCEAPPGDDARPPVRHVLERKRGTPGAPARPLPPVGLAAGDRVVLSEQGSLTCVALATGTLAALTESHVELLLDRDTRRSPGWEGKTFRVDRSPSVASAAISYTFLGRLVGVDPRAARLRALLVDRAAPSFRTTLPREVATLCRPALRGLNDTQRRVVLRFLMCDDYLLLRGMPGTGKTTTLAALVHALVLLKKRVLVTSYTHSGVDSILLKLRSRGVPFLRLGPTNRMHPLVRDQSAETLTAALRTTRELEEFYGAQVGARPSSRRLIAPPLPGRAAVDNQQQRADKSAEADGFCIHVYLPLTFERCTGKTNAFRPPLLMCVDVM</sequence>
<evidence type="ECO:0000256" key="16">
    <source>
        <dbReference type="ARBA" id="ARBA00023268"/>
    </source>
</evidence>
<keyword evidence="8" id="KW-0479">Metal-binding</keyword>
<comment type="cofactor">
    <cofactor evidence="1">
        <name>[4Fe-4S] cluster</name>
        <dbReference type="ChEBI" id="CHEBI:49883"/>
    </cofactor>
</comment>
<evidence type="ECO:0000256" key="14">
    <source>
        <dbReference type="ARBA" id="ARBA00023014"/>
    </source>
</evidence>
<dbReference type="EMBL" id="ABJB010880325">
    <property type="status" value="NOT_ANNOTATED_CDS"/>
    <property type="molecule type" value="Genomic_DNA"/>
</dbReference>
<evidence type="ECO:0000256" key="2">
    <source>
        <dbReference type="ARBA" id="ARBA00004123"/>
    </source>
</evidence>
<dbReference type="EMBL" id="ABJB010348727">
    <property type="status" value="NOT_ANNOTATED_CDS"/>
    <property type="molecule type" value="Genomic_DNA"/>
</dbReference>
<dbReference type="VEuPathDB" id="VectorBase:ISCP_008396"/>
<reference evidence="21" key="1">
    <citation type="submission" date="2008-03" db="EMBL/GenBank/DDBJ databases">
        <title>Annotation of Ixodes scapularis.</title>
        <authorList>
            <consortium name="Ixodes scapularis Genome Project Consortium"/>
            <person name="Caler E."/>
            <person name="Hannick L.I."/>
            <person name="Bidwell S."/>
            <person name="Joardar V."/>
            <person name="Thiagarajan M."/>
            <person name="Amedeo P."/>
            <person name="Galinsky K.J."/>
            <person name="Schobel S."/>
            <person name="Inman J."/>
            <person name="Hostetler J."/>
            <person name="Miller J."/>
            <person name="Hammond M."/>
            <person name="Megy K."/>
            <person name="Lawson D."/>
            <person name="Kodira C."/>
            <person name="Sutton G."/>
            <person name="Meyer J."/>
            <person name="Hill C.A."/>
            <person name="Birren B."/>
            <person name="Nene V."/>
            <person name="Collins F."/>
            <person name="Alarcon-Chaidez F."/>
            <person name="Wikel S."/>
            <person name="Strausberg R."/>
        </authorList>
    </citation>
    <scope>NUCLEOTIDE SEQUENCE [LARGE SCALE GENOMIC DNA]</scope>
    <source>
        <strain evidence="21">Wikel</strain>
    </source>
</reference>
<dbReference type="VEuPathDB" id="VectorBase:ISCI014928"/>
<dbReference type="Pfam" id="PF13086">
    <property type="entry name" value="AAA_11"/>
    <property type="match status" value="1"/>
</dbReference>
<dbReference type="InterPro" id="IPR027417">
    <property type="entry name" value="P-loop_NTPase"/>
</dbReference>
<evidence type="ECO:0000256" key="15">
    <source>
        <dbReference type="ARBA" id="ARBA00023242"/>
    </source>
</evidence>
<keyword evidence="14" id="KW-0411">Iron-sulfur</keyword>
<dbReference type="PaxDb" id="6945-B7QKV4"/>
<dbReference type="Gene3D" id="3.90.320.10">
    <property type="match status" value="1"/>
</dbReference>
<dbReference type="EMBL" id="ABJB010250746">
    <property type="status" value="NOT_ANNOTATED_CDS"/>
    <property type="molecule type" value="Genomic_DNA"/>
</dbReference>
<dbReference type="Gene3D" id="2.40.30.270">
    <property type="match status" value="1"/>
</dbReference>
<dbReference type="STRING" id="6945.B7QKV4"/>
<dbReference type="EC" id="3.6.4.12" evidence="4"/>